<keyword evidence="5" id="KW-1185">Reference proteome</keyword>
<dbReference type="Proteomes" id="UP000319213">
    <property type="component" value="Unassembled WGS sequence"/>
</dbReference>
<feature type="region of interest" description="Disordered" evidence="1">
    <location>
        <begin position="1"/>
        <end position="20"/>
    </location>
</feature>
<dbReference type="RefSeq" id="WP_142260269.1">
    <property type="nucleotide sequence ID" value="NZ_BMPV01000001.1"/>
</dbReference>
<feature type="transmembrane region" description="Helical" evidence="2">
    <location>
        <begin position="58"/>
        <end position="80"/>
    </location>
</feature>
<accession>A0A543J0N2</accession>
<evidence type="ECO:0000256" key="1">
    <source>
        <dbReference type="SAM" id="MobiDB-lite"/>
    </source>
</evidence>
<dbReference type="EMBL" id="VFPQ01000001">
    <property type="protein sequence ID" value="TQM76377.1"/>
    <property type="molecule type" value="Genomic_DNA"/>
</dbReference>
<reference evidence="4 5" key="1">
    <citation type="submission" date="2019-06" db="EMBL/GenBank/DDBJ databases">
        <title>Sequencing the genomes of 1000 actinobacteria strains.</title>
        <authorList>
            <person name="Klenk H.-P."/>
        </authorList>
    </citation>
    <scope>NUCLEOTIDE SEQUENCE [LARGE SCALE GENOMIC DNA]</scope>
    <source>
        <strain evidence="4 5">DSM 43186</strain>
    </source>
</reference>
<feature type="domain" description="Phosphatidic acid phosphatase type 2/haloperoxidase" evidence="3">
    <location>
        <begin position="146"/>
        <end position="209"/>
    </location>
</feature>
<dbReference type="Pfam" id="PF01569">
    <property type="entry name" value="PAP2"/>
    <property type="match status" value="1"/>
</dbReference>
<comment type="caution">
    <text evidence="4">The sequence shown here is derived from an EMBL/GenBank/DDBJ whole genome shotgun (WGS) entry which is preliminary data.</text>
</comment>
<feature type="transmembrane region" description="Helical" evidence="2">
    <location>
        <begin position="100"/>
        <end position="117"/>
    </location>
</feature>
<evidence type="ECO:0000259" key="3">
    <source>
        <dbReference type="Pfam" id="PF01569"/>
    </source>
</evidence>
<protein>
    <submittedName>
        <fullName evidence="4">PAP2 superfamily protein</fullName>
    </submittedName>
</protein>
<gene>
    <name evidence="4" type="ORF">FHX40_3111</name>
</gene>
<feature type="transmembrane region" description="Helical" evidence="2">
    <location>
        <begin position="151"/>
        <end position="173"/>
    </location>
</feature>
<evidence type="ECO:0000313" key="5">
    <source>
        <dbReference type="Proteomes" id="UP000319213"/>
    </source>
</evidence>
<dbReference type="OrthoDB" id="4935320at2"/>
<name>A0A543J0N2_9ACTN</name>
<sequence>MTIPRPPGARQPDRMPPATRPAPLWARAVSEILSPAHLVMALPLAIGWHATWPEFSGALWGLVASLFCGAVPYAVILAGVRAGRLTDKHIARRDQRVRPLVLALGSVVAGLGALLLLGAIPAVVVLVLGMLVALAVIVPITAFWKISLHAAVAAGTAIVLTFTFGGLAAALAWPLTVLVAAARVALGAHTVAQVIAGGLVGSLVPLGVYLLAL</sequence>
<dbReference type="AlphaFoldDB" id="A0A543J0N2"/>
<keyword evidence="2" id="KW-1133">Transmembrane helix</keyword>
<feature type="transmembrane region" description="Helical" evidence="2">
    <location>
        <begin position="123"/>
        <end position="144"/>
    </location>
</feature>
<keyword evidence="2" id="KW-0472">Membrane</keyword>
<keyword evidence="2" id="KW-0812">Transmembrane</keyword>
<evidence type="ECO:0000313" key="4">
    <source>
        <dbReference type="EMBL" id="TQM76377.1"/>
    </source>
</evidence>
<organism evidence="4 5">
    <name type="scientific">Thermopolyspora flexuosa</name>
    <dbReference type="NCBI Taxonomy" id="103836"/>
    <lineage>
        <taxon>Bacteria</taxon>
        <taxon>Bacillati</taxon>
        <taxon>Actinomycetota</taxon>
        <taxon>Actinomycetes</taxon>
        <taxon>Streptosporangiales</taxon>
        <taxon>Streptosporangiaceae</taxon>
        <taxon>Thermopolyspora</taxon>
    </lineage>
</organism>
<feature type="transmembrane region" description="Helical" evidence="2">
    <location>
        <begin position="193"/>
        <end position="212"/>
    </location>
</feature>
<evidence type="ECO:0000256" key="2">
    <source>
        <dbReference type="SAM" id="Phobius"/>
    </source>
</evidence>
<proteinExistence type="predicted"/>
<dbReference type="InterPro" id="IPR000326">
    <property type="entry name" value="PAP2/HPO"/>
</dbReference>